<feature type="region of interest" description="Disordered" evidence="1">
    <location>
        <begin position="70"/>
        <end position="156"/>
    </location>
</feature>
<evidence type="ECO:0000313" key="2">
    <source>
        <dbReference type="EMBL" id="CAJ0610476.1"/>
    </source>
</evidence>
<dbReference type="Proteomes" id="UP001176961">
    <property type="component" value="Unassembled WGS sequence"/>
</dbReference>
<dbReference type="AlphaFoldDB" id="A0AA36MFA3"/>
<organism evidence="2 3">
    <name type="scientific">Cylicocyclus nassatus</name>
    <name type="common">Nematode worm</name>
    <dbReference type="NCBI Taxonomy" id="53992"/>
    <lineage>
        <taxon>Eukaryota</taxon>
        <taxon>Metazoa</taxon>
        <taxon>Ecdysozoa</taxon>
        <taxon>Nematoda</taxon>
        <taxon>Chromadorea</taxon>
        <taxon>Rhabditida</taxon>
        <taxon>Rhabditina</taxon>
        <taxon>Rhabditomorpha</taxon>
        <taxon>Strongyloidea</taxon>
        <taxon>Strongylidae</taxon>
        <taxon>Cylicocyclus</taxon>
    </lineage>
</organism>
<evidence type="ECO:0000256" key="1">
    <source>
        <dbReference type="SAM" id="MobiDB-lite"/>
    </source>
</evidence>
<feature type="region of interest" description="Disordered" evidence="1">
    <location>
        <begin position="188"/>
        <end position="217"/>
    </location>
</feature>
<reference evidence="2" key="1">
    <citation type="submission" date="2023-07" db="EMBL/GenBank/DDBJ databases">
        <authorList>
            <consortium name="CYATHOMIX"/>
        </authorList>
    </citation>
    <scope>NUCLEOTIDE SEQUENCE</scope>
    <source>
        <strain evidence="2">N/A</strain>
    </source>
</reference>
<gene>
    <name evidence="2" type="ORF">CYNAS_LOCUS22459</name>
</gene>
<comment type="caution">
    <text evidence="2">The sequence shown here is derived from an EMBL/GenBank/DDBJ whole genome shotgun (WGS) entry which is preliminary data.</text>
</comment>
<feature type="compositionally biased region" description="Basic and acidic residues" evidence="1">
    <location>
        <begin position="105"/>
        <end position="128"/>
    </location>
</feature>
<sequence length="254" mass="30156">MQWTLFTQRANSTAKKGQLDCTRLYKWIHVICLKKQGINKSCILPGMRLRTCLLIAVSVLLVIGIDGARDRKKSKNRHRDSENTAEDTEEGHGRSGSFFGEQEQDDRRKEKQEKVKERLMEKKEREKEEESSEEKDDKDKDKEKNSTAGAEIEIPKRLRRTFQLTRARELNDGEQRPLNNRIIYSNSKQHRVRRWPKKDHVNMRKKVKSAKKTIKHKPLRLRRARKYDSMENVDPYVRTRFRKSSRALDSTEFF</sequence>
<proteinExistence type="predicted"/>
<keyword evidence="3" id="KW-1185">Reference proteome</keyword>
<name>A0AA36MFA3_CYLNA</name>
<dbReference type="EMBL" id="CATQJL010000326">
    <property type="protein sequence ID" value="CAJ0610476.1"/>
    <property type="molecule type" value="Genomic_DNA"/>
</dbReference>
<feature type="compositionally biased region" description="Basic and acidic residues" evidence="1">
    <location>
        <begin position="135"/>
        <end position="145"/>
    </location>
</feature>
<accession>A0AA36MFA3</accession>
<protein>
    <submittedName>
        <fullName evidence="2">Uncharacterized protein</fullName>
    </submittedName>
</protein>
<evidence type="ECO:0000313" key="3">
    <source>
        <dbReference type="Proteomes" id="UP001176961"/>
    </source>
</evidence>